<evidence type="ECO:0000259" key="6">
    <source>
        <dbReference type="Pfam" id="PF08281"/>
    </source>
</evidence>
<evidence type="ECO:0000256" key="1">
    <source>
        <dbReference type="ARBA" id="ARBA00010641"/>
    </source>
</evidence>
<dbReference type="Gene3D" id="1.10.1740.10">
    <property type="match status" value="1"/>
</dbReference>
<dbReference type="NCBIfam" id="TIGR02937">
    <property type="entry name" value="sigma70-ECF"/>
    <property type="match status" value="1"/>
</dbReference>
<dbReference type="InterPro" id="IPR014327">
    <property type="entry name" value="RNA_pol_sigma70_bacteroid"/>
</dbReference>
<dbReference type="InterPro" id="IPR013249">
    <property type="entry name" value="RNA_pol_sigma70_r4_t2"/>
</dbReference>
<dbReference type="SUPFAM" id="SSF88946">
    <property type="entry name" value="Sigma2 domain of RNA polymerase sigma factors"/>
    <property type="match status" value="1"/>
</dbReference>
<proteinExistence type="inferred from homology"/>
<accession>A0ABS7CS40</accession>
<evidence type="ECO:0000256" key="3">
    <source>
        <dbReference type="ARBA" id="ARBA00023082"/>
    </source>
</evidence>
<evidence type="ECO:0000256" key="4">
    <source>
        <dbReference type="ARBA" id="ARBA00023163"/>
    </source>
</evidence>
<dbReference type="EMBL" id="JAHYXK010000003">
    <property type="protein sequence ID" value="MBW7466332.1"/>
    <property type="molecule type" value="Genomic_DNA"/>
</dbReference>
<feature type="domain" description="RNA polymerase sigma-70 region 2" evidence="5">
    <location>
        <begin position="14"/>
        <end position="81"/>
    </location>
</feature>
<dbReference type="PANTHER" id="PTHR43133:SF46">
    <property type="entry name" value="RNA POLYMERASE SIGMA-70 FACTOR ECF SUBFAMILY"/>
    <property type="match status" value="1"/>
</dbReference>
<keyword evidence="8" id="KW-1185">Reference proteome</keyword>
<dbReference type="Pfam" id="PF08281">
    <property type="entry name" value="Sigma70_r4_2"/>
    <property type="match status" value="1"/>
</dbReference>
<evidence type="ECO:0000256" key="2">
    <source>
        <dbReference type="ARBA" id="ARBA00023015"/>
    </source>
</evidence>
<keyword evidence="4" id="KW-0804">Transcription</keyword>
<gene>
    <name evidence="7" type="ORF">K0O23_04570</name>
</gene>
<dbReference type="NCBIfam" id="TIGR02985">
    <property type="entry name" value="Sig70_bacteroi1"/>
    <property type="match status" value="1"/>
</dbReference>
<dbReference type="InterPro" id="IPR013325">
    <property type="entry name" value="RNA_pol_sigma_r2"/>
</dbReference>
<dbReference type="Gene3D" id="1.10.10.10">
    <property type="entry name" value="Winged helix-like DNA-binding domain superfamily/Winged helix DNA-binding domain"/>
    <property type="match status" value="1"/>
</dbReference>
<dbReference type="InterPro" id="IPR014284">
    <property type="entry name" value="RNA_pol_sigma-70_dom"/>
</dbReference>
<reference evidence="7 8" key="1">
    <citation type="journal article" date="2016" name="Int. J. Syst. Evol. Microbiol.">
        <title>Pontibacter aydingkolensis sp. nov., isolated from soil of a salt lake.</title>
        <authorList>
            <person name="Osman G."/>
            <person name="Zhang T."/>
            <person name="Lou K."/>
            <person name="Gao Y."/>
            <person name="Chang W."/>
            <person name="Lin Q."/>
            <person name="Yang H.M."/>
            <person name="Huo X.D."/>
            <person name="Wang N."/>
        </authorList>
    </citation>
    <scope>NUCLEOTIDE SEQUENCE [LARGE SCALE GENOMIC DNA]</scope>
    <source>
        <strain evidence="7 8">KACC 19255</strain>
    </source>
</reference>
<dbReference type="PANTHER" id="PTHR43133">
    <property type="entry name" value="RNA POLYMERASE ECF-TYPE SIGMA FACTO"/>
    <property type="match status" value="1"/>
</dbReference>
<evidence type="ECO:0000259" key="5">
    <source>
        <dbReference type="Pfam" id="PF04542"/>
    </source>
</evidence>
<dbReference type="Proteomes" id="UP000813018">
    <property type="component" value="Unassembled WGS sequence"/>
</dbReference>
<sequence length="182" mass="21188">MPDEQNKLKAYESLFRSNYQKLCSRACRITNDMAAAEDLVQEVFVNYWNNAEYQVIDTPEAYLYTAVINKALNYSTSQKRRLEINAQYLELQSKAGNSIEQEILDQEFQQKIQQSIEALPPVCQKVFLLSRYEEMTHKEIANFLNISPNTVDNHIKKALAILRKVLLSMSMALSEIYFHFFS</sequence>
<keyword evidence="3" id="KW-0731">Sigma factor</keyword>
<protein>
    <submittedName>
        <fullName evidence="7">RNA polymerase sigma-70 factor</fullName>
    </submittedName>
</protein>
<dbReference type="InterPro" id="IPR036388">
    <property type="entry name" value="WH-like_DNA-bd_sf"/>
</dbReference>
<comment type="similarity">
    <text evidence="1">Belongs to the sigma-70 factor family. ECF subfamily.</text>
</comment>
<dbReference type="Pfam" id="PF04542">
    <property type="entry name" value="Sigma70_r2"/>
    <property type="match status" value="1"/>
</dbReference>
<name>A0ABS7CS40_9BACT</name>
<dbReference type="InterPro" id="IPR007627">
    <property type="entry name" value="RNA_pol_sigma70_r2"/>
</dbReference>
<comment type="caution">
    <text evidence="7">The sequence shown here is derived from an EMBL/GenBank/DDBJ whole genome shotgun (WGS) entry which is preliminary data.</text>
</comment>
<evidence type="ECO:0000313" key="7">
    <source>
        <dbReference type="EMBL" id="MBW7466332.1"/>
    </source>
</evidence>
<dbReference type="SUPFAM" id="SSF88659">
    <property type="entry name" value="Sigma3 and sigma4 domains of RNA polymerase sigma factors"/>
    <property type="match status" value="1"/>
</dbReference>
<keyword evidence="2" id="KW-0805">Transcription regulation</keyword>
<feature type="domain" description="RNA polymerase sigma factor 70 region 4 type 2" evidence="6">
    <location>
        <begin position="110"/>
        <end position="160"/>
    </location>
</feature>
<dbReference type="RefSeq" id="WP_219876221.1">
    <property type="nucleotide sequence ID" value="NZ_JAHYXK010000003.1"/>
</dbReference>
<dbReference type="InterPro" id="IPR039425">
    <property type="entry name" value="RNA_pol_sigma-70-like"/>
</dbReference>
<evidence type="ECO:0000313" key="8">
    <source>
        <dbReference type="Proteomes" id="UP000813018"/>
    </source>
</evidence>
<dbReference type="InterPro" id="IPR013324">
    <property type="entry name" value="RNA_pol_sigma_r3/r4-like"/>
</dbReference>
<dbReference type="CDD" id="cd06171">
    <property type="entry name" value="Sigma70_r4"/>
    <property type="match status" value="1"/>
</dbReference>
<organism evidence="7 8">
    <name type="scientific">Pontibacter aydingkolensis</name>
    <dbReference type="NCBI Taxonomy" id="1911536"/>
    <lineage>
        <taxon>Bacteria</taxon>
        <taxon>Pseudomonadati</taxon>
        <taxon>Bacteroidota</taxon>
        <taxon>Cytophagia</taxon>
        <taxon>Cytophagales</taxon>
        <taxon>Hymenobacteraceae</taxon>
        <taxon>Pontibacter</taxon>
    </lineage>
</organism>